<sequence>MTPLSRVTAATAEALRTLLDADGPTWGMLVIKATGRPAGSVYPILERLEGAGWVTSVWETDTERSGPRRRLYELTGEGAEAAPAAIARVTAPHRTIGIAGATA</sequence>
<dbReference type="Pfam" id="PF03551">
    <property type="entry name" value="PadR"/>
    <property type="match status" value="1"/>
</dbReference>
<evidence type="ECO:0000313" key="3">
    <source>
        <dbReference type="Proteomes" id="UP000193711"/>
    </source>
</evidence>
<name>A0A1X7P1C5_9MICO</name>
<dbReference type="RefSeq" id="WP_085476808.1">
    <property type="nucleotide sequence ID" value="NZ_FXBM01000002.1"/>
</dbReference>
<dbReference type="PANTHER" id="PTHR33169">
    <property type="entry name" value="PADR-FAMILY TRANSCRIPTIONAL REGULATOR"/>
    <property type="match status" value="1"/>
</dbReference>
<dbReference type="InterPro" id="IPR036390">
    <property type="entry name" value="WH_DNA-bd_sf"/>
</dbReference>
<dbReference type="PANTHER" id="PTHR33169:SF14">
    <property type="entry name" value="TRANSCRIPTIONAL REGULATOR RV3488"/>
    <property type="match status" value="1"/>
</dbReference>
<protein>
    <submittedName>
        <fullName evidence="2">Transcriptional regulator PadR-like family protein</fullName>
    </submittedName>
</protein>
<dbReference type="OrthoDB" id="122286at2"/>
<dbReference type="STRING" id="1891671.SAMN06295885_2395"/>
<dbReference type="AlphaFoldDB" id="A0A1X7P1C5"/>
<keyword evidence="3" id="KW-1185">Reference proteome</keyword>
<reference evidence="3" key="1">
    <citation type="submission" date="2017-04" db="EMBL/GenBank/DDBJ databases">
        <authorList>
            <person name="Varghese N."/>
            <person name="Submissions S."/>
        </authorList>
    </citation>
    <scope>NUCLEOTIDE SEQUENCE [LARGE SCALE GENOMIC DNA]</scope>
    <source>
        <strain evidence="3">VKM Ac-2121</strain>
    </source>
</reference>
<dbReference type="Gene3D" id="1.10.10.10">
    <property type="entry name" value="Winged helix-like DNA-binding domain superfamily/Winged helix DNA-binding domain"/>
    <property type="match status" value="1"/>
</dbReference>
<organism evidence="2 3">
    <name type="scientific">Rathayibacter oskolensis</name>
    <dbReference type="NCBI Taxonomy" id="1891671"/>
    <lineage>
        <taxon>Bacteria</taxon>
        <taxon>Bacillati</taxon>
        <taxon>Actinomycetota</taxon>
        <taxon>Actinomycetes</taxon>
        <taxon>Micrococcales</taxon>
        <taxon>Microbacteriaceae</taxon>
        <taxon>Rathayibacter</taxon>
    </lineage>
</organism>
<feature type="domain" description="Transcription regulator PadR N-terminal" evidence="1">
    <location>
        <begin position="38"/>
        <end position="81"/>
    </location>
</feature>
<dbReference type="InterPro" id="IPR005149">
    <property type="entry name" value="Tscrpt_reg_PadR_N"/>
</dbReference>
<evidence type="ECO:0000259" key="1">
    <source>
        <dbReference type="Pfam" id="PF03551"/>
    </source>
</evidence>
<dbReference type="InterPro" id="IPR036388">
    <property type="entry name" value="WH-like_DNA-bd_sf"/>
</dbReference>
<accession>A0A1X7P1C5</accession>
<dbReference type="InterPro" id="IPR052509">
    <property type="entry name" value="Metal_resp_DNA-bind_regulator"/>
</dbReference>
<gene>
    <name evidence="2" type="ORF">SAMN06295885_2395</name>
</gene>
<dbReference type="EMBL" id="FXBM01000002">
    <property type="protein sequence ID" value="SMH44586.1"/>
    <property type="molecule type" value="Genomic_DNA"/>
</dbReference>
<dbReference type="SUPFAM" id="SSF46785">
    <property type="entry name" value="Winged helix' DNA-binding domain"/>
    <property type="match status" value="1"/>
</dbReference>
<proteinExistence type="predicted"/>
<evidence type="ECO:0000313" key="2">
    <source>
        <dbReference type="EMBL" id="SMH44586.1"/>
    </source>
</evidence>
<dbReference type="Proteomes" id="UP000193711">
    <property type="component" value="Unassembled WGS sequence"/>
</dbReference>